<dbReference type="GO" id="GO:0044218">
    <property type="term" value="C:other organism cell membrane"/>
    <property type="evidence" value="ECO:0007669"/>
    <property type="project" value="UniProtKB-KW"/>
</dbReference>
<dbReference type="InterPro" id="IPR001862">
    <property type="entry name" value="MAC_perforin"/>
</dbReference>
<evidence type="ECO:0000313" key="23">
    <source>
        <dbReference type="Ensembl" id="ENSACLP00000084435.1"/>
    </source>
</evidence>
<dbReference type="InterPro" id="IPR002172">
    <property type="entry name" value="LDrepeatLR_classA_rpt"/>
</dbReference>
<dbReference type="SMART" id="SM00192">
    <property type="entry name" value="LDLa"/>
    <property type="match status" value="1"/>
</dbReference>
<reference evidence="23" key="3">
    <citation type="submission" date="2025-09" db="UniProtKB">
        <authorList>
            <consortium name="Ensembl"/>
        </authorList>
    </citation>
    <scope>IDENTIFICATION</scope>
</reference>
<dbReference type="PRINTS" id="PR00764">
    <property type="entry name" value="COMPLEMENTC9"/>
</dbReference>
<evidence type="ECO:0000313" key="24">
    <source>
        <dbReference type="Proteomes" id="UP000265100"/>
    </source>
</evidence>
<feature type="signal peptide" evidence="21">
    <location>
        <begin position="1"/>
        <end position="20"/>
    </location>
</feature>
<keyword evidence="6" id="KW-0245">EGF-like domain</keyword>
<dbReference type="Proteomes" id="UP000265100">
    <property type="component" value="Chromosome 18"/>
</dbReference>
<dbReference type="SMART" id="SM00209">
    <property type="entry name" value="TSP1"/>
    <property type="match status" value="2"/>
</dbReference>
<feature type="disulfide bond" evidence="20">
    <location>
        <begin position="149"/>
        <end position="161"/>
    </location>
</feature>
<dbReference type="PANTHER" id="PTHR45742:SF1">
    <property type="entry name" value="COMPLEMENT COMPONENT C8 ALPHA CHAIN"/>
    <property type="match status" value="1"/>
</dbReference>
<evidence type="ECO:0000256" key="14">
    <source>
        <dbReference type="ARBA" id="ARBA00022875"/>
    </source>
</evidence>
<dbReference type="GO" id="GO:0005579">
    <property type="term" value="C:membrane attack complex"/>
    <property type="evidence" value="ECO:0007669"/>
    <property type="project" value="UniProtKB-KW"/>
</dbReference>
<dbReference type="GO" id="GO:0031640">
    <property type="term" value="P:killing of cells of another organism"/>
    <property type="evidence" value="ECO:0007669"/>
    <property type="project" value="UniProtKB-KW"/>
</dbReference>
<feature type="disulfide bond" evidence="20">
    <location>
        <begin position="168"/>
        <end position="183"/>
    </location>
</feature>
<dbReference type="InterPro" id="IPR036383">
    <property type="entry name" value="TSP1_rpt_sf"/>
</dbReference>
<organism evidence="23 24">
    <name type="scientific">Astatotilapia calliptera</name>
    <name type="common">Eastern happy</name>
    <name type="synonym">Chromis callipterus</name>
    <dbReference type="NCBI Taxonomy" id="8154"/>
    <lineage>
        <taxon>Eukaryota</taxon>
        <taxon>Metazoa</taxon>
        <taxon>Chordata</taxon>
        <taxon>Craniata</taxon>
        <taxon>Vertebrata</taxon>
        <taxon>Euteleostomi</taxon>
        <taxon>Actinopterygii</taxon>
        <taxon>Neopterygii</taxon>
        <taxon>Teleostei</taxon>
        <taxon>Neoteleostei</taxon>
        <taxon>Acanthomorphata</taxon>
        <taxon>Ovalentaria</taxon>
        <taxon>Cichlomorphae</taxon>
        <taxon>Cichliformes</taxon>
        <taxon>Cichlidae</taxon>
        <taxon>African cichlids</taxon>
        <taxon>Pseudocrenilabrinae</taxon>
        <taxon>Haplochromini</taxon>
        <taxon>Astatotilapia</taxon>
    </lineage>
</organism>
<keyword evidence="10 21" id="KW-0732">Signal</keyword>
<evidence type="ECO:0000256" key="12">
    <source>
        <dbReference type="ARBA" id="ARBA00022852"/>
    </source>
</evidence>
<protein>
    <recommendedName>
        <fullName evidence="22">MACPF domain-containing protein</fullName>
    </recommendedName>
</protein>
<dbReference type="PROSITE" id="PS50092">
    <property type="entry name" value="TSP1"/>
    <property type="match status" value="2"/>
</dbReference>
<dbReference type="SUPFAM" id="SSF57424">
    <property type="entry name" value="LDL receptor-like module"/>
    <property type="match status" value="1"/>
</dbReference>
<dbReference type="SUPFAM" id="SSF82895">
    <property type="entry name" value="TSP-1 type 1 repeat"/>
    <property type="match status" value="2"/>
</dbReference>
<evidence type="ECO:0000256" key="4">
    <source>
        <dbReference type="ARBA" id="ARBA00022452"/>
    </source>
</evidence>
<gene>
    <name evidence="23" type="primary">C8A</name>
</gene>
<keyword evidence="9" id="KW-0812">Transmembrane</keyword>
<evidence type="ECO:0000259" key="22">
    <source>
        <dbReference type="PROSITE" id="PS51412"/>
    </source>
</evidence>
<proteinExistence type="inferred from homology"/>
<keyword evidence="24" id="KW-1185">Reference proteome</keyword>
<evidence type="ECO:0000256" key="3">
    <source>
        <dbReference type="ARBA" id="ARBA00009214"/>
    </source>
</evidence>
<dbReference type="PROSITE" id="PS51412">
    <property type="entry name" value="MACPF_2"/>
    <property type="match status" value="1"/>
</dbReference>
<dbReference type="AlphaFoldDB" id="A0AAX7VRK8"/>
<evidence type="ECO:0000256" key="1">
    <source>
        <dbReference type="ARBA" id="ARBA00004276"/>
    </source>
</evidence>
<keyword evidence="4" id="KW-1134">Transmembrane beta strand</keyword>
<keyword evidence="5" id="KW-0964">Secreted</keyword>
<evidence type="ECO:0000256" key="21">
    <source>
        <dbReference type="SAM" id="SignalP"/>
    </source>
</evidence>
<evidence type="ECO:0000256" key="20">
    <source>
        <dbReference type="PROSITE-ProRule" id="PRU00124"/>
    </source>
</evidence>
<dbReference type="GO" id="GO:0006958">
    <property type="term" value="P:complement activation, classical pathway"/>
    <property type="evidence" value="ECO:0007669"/>
    <property type="project" value="UniProtKB-KW"/>
</dbReference>
<evidence type="ECO:0000256" key="10">
    <source>
        <dbReference type="ARBA" id="ARBA00022729"/>
    </source>
</evidence>
<dbReference type="SMART" id="SM00457">
    <property type="entry name" value="MACPF"/>
    <property type="match status" value="1"/>
</dbReference>
<sequence>MGTFLRLLLGLCTLHLFVSSDTIVDASRTPWTTAKNRYSIFHLTTSCIYTLIAFIYHISCTMGFTNGTKIIIIIMWVRRARAVNKPTPIDCRLGSWSSWTPCDSCTDKKFSFRYLEKPSQFGGTECTDVLWRREMCPRSATPCLVPDYCEESFTCKETGRCISHSLQCNGEPDCDDFSDEDGCENVNQRNDKCSTLIPIPGAERGTQGYNVLSGELMDHVLDPRYFGGECEYVYNGEWRKFTYDAFCENLHYNEDEKNYRKPYNYHTYHFMAQASSKGSSEYFDDMLSLLKARKTVSSSKSGFTFGISHVEVGLSGSSENTFLNNITQFESQDLGFIWLNSEVQTARFKMRTNKLMLHEDFYVSLMELPEEYDFGMYSRFFNTFGTHYITEGTMGGTVEHVMIVNKTKLENLNINADEAGSCFGASFGLSIPVGSSAAIEPKLSGKLCNKDGHFNEDRRGSSAIIEDVVTKVSGGITDSSAGLNAIRNPDMYRKWGFYLKYNPALIDYEIMPIHELVRSSTAADHVGDRLANLQRAIDEYLQQFNPCRCAPCSNNGIPVLSGTSCNCMCSSGYQGYACENTNRRETKADGSWSCWGAWSPCTSRRKTRTRVCNNPPPQNGGATCLGSASQTWPC</sequence>
<evidence type="ECO:0000256" key="6">
    <source>
        <dbReference type="ARBA" id="ARBA00022536"/>
    </source>
</evidence>
<comment type="subcellular location">
    <subcellularLocation>
        <location evidence="2">Secreted</location>
    </subcellularLocation>
    <subcellularLocation>
        <location evidence="1">Target cell membrane</location>
        <topology evidence="1">Multi-pass membrane protein</topology>
    </subcellularLocation>
</comment>
<dbReference type="PROSITE" id="PS01209">
    <property type="entry name" value="LDLRA_1"/>
    <property type="match status" value="1"/>
</dbReference>
<comment type="caution">
    <text evidence="20">Lacks conserved residue(s) required for the propagation of feature annotation.</text>
</comment>
<evidence type="ECO:0000256" key="18">
    <source>
        <dbReference type="ARBA" id="ARBA00023180"/>
    </source>
</evidence>
<dbReference type="GO" id="GO:0045087">
    <property type="term" value="P:innate immune response"/>
    <property type="evidence" value="ECO:0007669"/>
    <property type="project" value="UniProtKB-KW"/>
</dbReference>
<dbReference type="PROSITE" id="PS50068">
    <property type="entry name" value="LDLRA_2"/>
    <property type="match status" value="1"/>
</dbReference>
<dbReference type="CDD" id="cd00112">
    <property type="entry name" value="LDLa"/>
    <property type="match status" value="1"/>
</dbReference>
<dbReference type="InterPro" id="IPR048831">
    <property type="entry name" value="C8A_B_C6_EGF-like"/>
</dbReference>
<dbReference type="Pfam" id="PF00057">
    <property type="entry name" value="Ldl_recept_a"/>
    <property type="match status" value="1"/>
</dbReference>
<evidence type="ECO:0000256" key="19">
    <source>
        <dbReference type="ARBA" id="ARBA00023298"/>
    </source>
</evidence>
<evidence type="ECO:0000256" key="7">
    <source>
        <dbReference type="ARBA" id="ARBA00022537"/>
    </source>
</evidence>
<keyword evidence="19" id="KW-1053">Target membrane</keyword>
<keyword evidence="12" id="KW-0204">Cytolysis</keyword>
<evidence type="ECO:0000256" key="11">
    <source>
        <dbReference type="ARBA" id="ARBA00022737"/>
    </source>
</evidence>
<dbReference type="InterPro" id="IPR023415">
    <property type="entry name" value="LDLR_class-A_CS"/>
</dbReference>
<name>A0AAX7VRK8_ASTCA</name>
<evidence type="ECO:0000256" key="15">
    <source>
        <dbReference type="ARBA" id="ARBA00023058"/>
    </source>
</evidence>
<dbReference type="Pfam" id="PF21195">
    <property type="entry name" value="EGF_C8A_B_C6"/>
    <property type="match status" value="1"/>
</dbReference>
<dbReference type="PANTHER" id="PTHR45742">
    <property type="entry name" value="COMPLEMENT COMPONENT C6"/>
    <property type="match status" value="1"/>
</dbReference>
<keyword evidence="18" id="KW-0325">Glycoprotein</keyword>
<feature type="domain" description="MACPF" evidence="22">
    <location>
        <begin position="189"/>
        <end position="548"/>
    </location>
</feature>
<evidence type="ECO:0000256" key="13">
    <source>
        <dbReference type="ARBA" id="ARBA00022859"/>
    </source>
</evidence>
<keyword evidence="15" id="KW-0473">Membrane attack complex</keyword>
<dbReference type="InterPro" id="IPR020863">
    <property type="entry name" value="MACPF_CS"/>
</dbReference>
<dbReference type="InterPro" id="IPR020864">
    <property type="entry name" value="MACPF"/>
</dbReference>
<evidence type="ECO:0000256" key="5">
    <source>
        <dbReference type="ARBA" id="ARBA00022525"/>
    </source>
</evidence>
<dbReference type="Ensembl" id="ENSACLT00000060849.1">
    <property type="protein sequence ID" value="ENSACLP00000084435.1"/>
    <property type="gene ID" value="ENSACLG00000014491.2"/>
</dbReference>
<keyword evidence="8" id="KW-0399">Innate immunity</keyword>
<dbReference type="InterPro" id="IPR000884">
    <property type="entry name" value="TSP1_rpt"/>
</dbReference>
<comment type="similarity">
    <text evidence="3">Belongs to the complement C6/C7/C8/C9 family.</text>
</comment>
<evidence type="ECO:0000256" key="16">
    <source>
        <dbReference type="ARBA" id="ARBA00023136"/>
    </source>
</evidence>
<feature type="chain" id="PRO_5044340988" description="MACPF domain-containing protein" evidence="21">
    <location>
        <begin position="21"/>
        <end position="634"/>
    </location>
</feature>
<keyword evidence="16" id="KW-0472">Membrane</keyword>
<accession>A0AAX7VRK8</accession>
<dbReference type="PROSITE" id="PS00279">
    <property type="entry name" value="MACPF_1"/>
    <property type="match status" value="1"/>
</dbReference>
<keyword evidence="13" id="KW-0391">Immunity</keyword>
<keyword evidence="11" id="KW-0677">Repeat</keyword>
<dbReference type="Gene3D" id="4.10.400.10">
    <property type="entry name" value="Low-density Lipoprotein Receptor"/>
    <property type="match status" value="1"/>
</dbReference>
<evidence type="ECO:0000256" key="8">
    <source>
        <dbReference type="ARBA" id="ARBA00022588"/>
    </source>
</evidence>
<dbReference type="Pfam" id="PF01823">
    <property type="entry name" value="MACPF"/>
    <property type="match status" value="1"/>
</dbReference>
<keyword evidence="7" id="KW-1052">Target cell membrane</keyword>
<keyword evidence="14" id="KW-0180">Complement pathway</keyword>
<evidence type="ECO:0000256" key="9">
    <source>
        <dbReference type="ARBA" id="ARBA00022692"/>
    </source>
</evidence>
<evidence type="ECO:0000256" key="17">
    <source>
        <dbReference type="ARBA" id="ARBA00023157"/>
    </source>
</evidence>
<dbReference type="GeneTree" id="ENSGT00940000160126"/>
<evidence type="ECO:0000256" key="2">
    <source>
        <dbReference type="ARBA" id="ARBA00004613"/>
    </source>
</evidence>
<keyword evidence="17 20" id="KW-1015">Disulfide bond</keyword>
<dbReference type="GO" id="GO:0005576">
    <property type="term" value="C:extracellular region"/>
    <property type="evidence" value="ECO:0007669"/>
    <property type="project" value="UniProtKB-SubCell"/>
</dbReference>
<reference evidence="23" key="2">
    <citation type="submission" date="2025-08" db="UniProtKB">
        <authorList>
            <consortium name="Ensembl"/>
        </authorList>
    </citation>
    <scope>IDENTIFICATION</scope>
</reference>
<reference evidence="23" key="1">
    <citation type="submission" date="2018-05" db="EMBL/GenBank/DDBJ databases">
        <authorList>
            <person name="Datahose"/>
        </authorList>
    </citation>
    <scope>NUCLEOTIDE SEQUENCE</scope>
</reference>
<dbReference type="InterPro" id="IPR036055">
    <property type="entry name" value="LDL_receptor-like_sf"/>
</dbReference>
<dbReference type="Gene3D" id="2.20.100.10">
    <property type="entry name" value="Thrombospondin type-1 (TSP1) repeat"/>
    <property type="match status" value="1"/>
</dbReference>